<dbReference type="Proteomes" id="UP000053647">
    <property type="component" value="Unassembled WGS sequence"/>
</dbReference>
<reference evidence="1 2" key="1">
    <citation type="submission" date="2014-06" db="EMBL/GenBank/DDBJ databases">
        <authorList>
            <consortium name="DOE Joint Genome Institute"/>
            <person name="Kuo A."/>
            <person name="Kohler A."/>
            <person name="Nagy L.G."/>
            <person name="Floudas D."/>
            <person name="Copeland A."/>
            <person name="Barry K.W."/>
            <person name="Cichocki N."/>
            <person name="Veneault-Fourrey C."/>
            <person name="LaButti K."/>
            <person name="Lindquist E.A."/>
            <person name="Lipzen A."/>
            <person name="Lundell T."/>
            <person name="Morin E."/>
            <person name="Murat C."/>
            <person name="Sun H."/>
            <person name="Tunlid A."/>
            <person name="Henrissat B."/>
            <person name="Grigoriev I.V."/>
            <person name="Hibbett D.S."/>
            <person name="Martin F."/>
            <person name="Nordberg H.P."/>
            <person name="Cantor M.N."/>
            <person name="Hua S.X."/>
        </authorList>
    </citation>
    <scope>NUCLEOTIDE SEQUENCE [LARGE SCALE GENOMIC DNA]</scope>
    <source>
        <strain evidence="1 2">ATCC 200175</strain>
    </source>
</reference>
<proteinExistence type="predicted"/>
<organism evidence="1 2">
    <name type="scientific">Paxillus involutus ATCC 200175</name>
    <dbReference type="NCBI Taxonomy" id="664439"/>
    <lineage>
        <taxon>Eukaryota</taxon>
        <taxon>Fungi</taxon>
        <taxon>Dikarya</taxon>
        <taxon>Basidiomycota</taxon>
        <taxon>Agaricomycotina</taxon>
        <taxon>Agaricomycetes</taxon>
        <taxon>Agaricomycetidae</taxon>
        <taxon>Boletales</taxon>
        <taxon>Paxilineae</taxon>
        <taxon>Paxillaceae</taxon>
        <taxon>Paxillus</taxon>
    </lineage>
</organism>
<dbReference type="HOGENOM" id="CLU_169825_0_0_1"/>
<protein>
    <submittedName>
        <fullName evidence="1">Uncharacterized protein</fullName>
    </submittedName>
</protein>
<dbReference type="EMBL" id="KN819359">
    <property type="protein sequence ID" value="KIJ12769.1"/>
    <property type="molecule type" value="Genomic_DNA"/>
</dbReference>
<evidence type="ECO:0000313" key="2">
    <source>
        <dbReference type="Proteomes" id="UP000053647"/>
    </source>
</evidence>
<sequence length="103" mass="11171">MTLPVVEAQPQELLGELYVDDHWQAALAAVMNAEGDTTQASTAVEKLAATATHRTGLTFKIPASCPPLQLTAAEEQLKDSMKMLKDCNHIIGTSGNIHFHRDD</sequence>
<dbReference type="OrthoDB" id="2692511at2759"/>
<accession>A0A0C9SUJ9</accession>
<evidence type="ECO:0000313" key="1">
    <source>
        <dbReference type="EMBL" id="KIJ12769.1"/>
    </source>
</evidence>
<reference evidence="2" key="2">
    <citation type="submission" date="2015-01" db="EMBL/GenBank/DDBJ databases">
        <title>Evolutionary Origins and Diversification of the Mycorrhizal Mutualists.</title>
        <authorList>
            <consortium name="DOE Joint Genome Institute"/>
            <consortium name="Mycorrhizal Genomics Consortium"/>
            <person name="Kohler A."/>
            <person name="Kuo A."/>
            <person name="Nagy L.G."/>
            <person name="Floudas D."/>
            <person name="Copeland A."/>
            <person name="Barry K.W."/>
            <person name="Cichocki N."/>
            <person name="Veneault-Fourrey C."/>
            <person name="LaButti K."/>
            <person name="Lindquist E.A."/>
            <person name="Lipzen A."/>
            <person name="Lundell T."/>
            <person name="Morin E."/>
            <person name="Murat C."/>
            <person name="Riley R."/>
            <person name="Ohm R."/>
            <person name="Sun H."/>
            <person name="Tunlid A."/>
            <person name="Henrissat B."/>
            <person name="Grigoriev I.V."/>
            <person name="Hibbett D.S."/>
            <person name="Martin F."/>
        </authorList>
    </citation>
    <scope>NUCLEOTIDE SEQUENCE [LARGE SCALE GENOMIC DNA]</scope>
    <source>
        <strain evidence="2">ATCC 200175</strain>
    </source>
</reference>
<name>A0A0C9SUJ9_PAXIN</name>
<dbReference type="AlphaFoldDB" id="A0A0C9SUJ9"/>
<keyword evidence="2" id="KW-1185">Reference proteome</keyword>
<gene>
    <name evidence="1" type="ORF">PAXINDRAFT_82209</name>
</gene>